<reference evidence="1 2" key="1">
    <citation type="submission" date="2019-11" db="EMBL/GenBank/DDBJ databases">
        <authorList>
            <person name="Li X.-J."/>
            <person name="Feng X.-M."/>
        </authorList>
    </citation>
    <scope>NUCLEOTIDE SEQUENCE [LARGE SCALE GENOMIC DNA]</scope>
    <source>
        <strain evidence="1 2">XMNu-373</strain>
    </source>
</reference>
<sequence>MIVVLLWAPYHPQPDNDHSPAVIVQPLPPDLARWPTSKVVAVSRDDGRLVADIRAALRAAADPIKAGPMQAYMKSEMPFLGVQKPTRARALRPALQANLLGCRTDWEAAIRELWDDAAYREERYAATDVAQARAYTEWSRDPASLPLYDHLIVTGAWWDHVDDIAIRLVGRVLRHDPVATAPLIRAWSRDSDRWRRRTSVICQIGSGEEIDVELLRECVLANIDDPDFFLRKGIGWALRQHAKLDPAWVRTFVSIHHDQLSPLSRREALKNIFTGA</sequence>
<dbReference type="Pfam" id="PF08713">
    <property type="entry name" value="DNA_alkylation"/>
    <property type="match status" value="1"/>
</dbReference>
<dbReference type="EMBL" id="WLZY01000001">
    <property type="protein sequence ID" value="NDL55971.1"/>
    <property type="molecule type" value="Genomic_DNA"/>
</dbReference>
<dbReference type="Gene3D" id="1.25.10.90">
    <property type="match status" value="1"/>
</dbReference>
<accession>A0A7K3LY52</accession>
<dbReference type="InterPro" id="IPR016024">
    <property type="entry name" value="ARM-type_fold"/>
</dbReference>
<dbReference type="SUPFAM" id="SSF48371">
    <property type="entry name" value="ARM repeat"/>
    <property type="match status" value="1"/>
</dbReference>
<dbReference type="Proteomes" id="UP000460435">
    <property type="component" value="Unassembled WGS sequence"/>
</dbReference>
<keyword evidence="2" id="KW-1185">Reference proteome</keyword>
<organism evidence="1 2">
    <name type="scientific">Phytoactinopolyspora mesophila</name>
    <dbReference type="NCBI Taxonomy" id="2650750"/>
    <lineage>
        <taxon>Bacteria</taxon>
        <taxon>Bacillati</taxon>
        <taxon>Actinomycetota</taxon>
        <taxon>Actinomycetes</taxon>
        <taxon>Jiangellales</taxon>
        <taxon>Jiangellaceae</taxon>
        <taxon>Phytoactinopolyspora</taxon>
    </lineage>
</organism>
<dbReference type="AlphaFoldDB" id="A0A7K3LY52"/>
<comment type="caution">
    <text evidence="1">The sequence shown here is derived from an EMBL/GenBank/DDBJ whole genome shotgun (WGS) entry which is preliminary data.</text>
</comment>
<protein>
    <submittedName>
        <fullName evidence="1">DNA alkylation repair protein</fullName>
    </submittedName>
</protein>
<evidence type="ECO:0000313" key="2">
    <source>
        <dbReference type="Proteomes" id="UP000460435"/>
    </source>
</evidence>
<gene>
    <name evidence="1" type="ORF">F7O44_02680</name>
</gene>
<evidence type="ECO:0000313" key="1">
    <source>
        <dbReference type="EMBL" id="NDL55971.1"/>
    </source>
</evidence>
<dbReference type="PANTHER" id="PTHR34070">
    <property type="entry name" value="ARMADILLO-TYPE FOLD"/>
    <property type="match status" value="1"/>
</dbReference>
<dbReference type="PANTHER" id="PTHR34070:SF1">
    <property type="entry name" value="DNA ALKYLATION REPAIR PROTEIN"/>
    <property type="match status" value="1"/>
</dbReference>
<dbReference type="InterPro" id="IPR014825">
    <property type="entry name" value="DNA_alkylation"/>
</dbReference>
<name>A0A7K3LY52_9ACTN</name>
<proteinExistence type="predicted"/>